<dbReference type="InterPro" id="IPR006311">
    <property type="entry name" value="TAT_signal"/>
</dbReference>
<dbReference type="AlphaFoldDB" id="A0A366HSV2"/>
<dbReference type="Pfam" id="PF08327">
    <property type="entry name" value="AHSA1"/>
    <property type="match status" value="1"/>
</dbReference>
<dbReference type="InterPro" id="IPR013538">
    <property type="entry name" value="ASHA1/2-like_C"/>
</dbReference>
<keyword evidence="2" id="KW-0732">Signal</keyword>
<feature type="domain" description="Activator of Hsp90 ATPase homologue 1/2-like C-terminal" evidence="3">
    <location>
        <begin position="56"/>
        <end position="174"/>
    </location>
</feature>
<dbReference type="EMBL" id="QNRR01000002">
    <property type="protein sequence ID" value="RBP46339.1"/>
    <property type="molecule type" value="Genomic_DNA"/>
</dbReference>
<feature type="signal peptide" evidence="2">
    <location>
        <begin position="1"/>
        <end position="20"/>
    </location>
</feature>
<reference evidence="4 5" key="1">
    <citation type="submission" date="2018-06" db="EMBL/GenBank/DDBJ databases">
        <title>Genomic Encyclopedia of Type Strains, Phase IV (KMG-IV): sequencing the most valuable type-strain genomes for metagenomic binning, comparative biology and taxonomic classification.</title>
        <authorList>
            <person name="Goeker M."/>
        </authorList>
    </citation>
    <scope>NUCLEOTIDE SEQUENCE [LARGE SCALE GENOMIC DNA]</scope>
    <source>
        <strain evidence="4 5">DSM 25532</strain>
    </source>
</reference>
<dbReference type="PROSITE" id="PS51318">
    <property type="entry name" value="TAT"/>
    <property type="match status" value="1"/>
</dbReference>
<evidence type="ECO:0000256" key="2">
    <source>
        <dbReference type="SAM" id="SignalP"/>
    </source>
</evidence>
<dbReference type="Gene3D" id="3.30.530.20">
    <property type="match status" value="1"/>
</dbReference>
<dbReference type="RefSeq" id="WP_113957863.1">
    <property type="nucleotide sequence ID" value="NZ_QNRR01000002.1"/>
</dbReference>
<accession>A0A366HSV2</accession>
<sequence length="184" mass="19982">MTPTSSLTCRRGWLVLAAMAVVSSGASLCRGADAAVAPASLSEGPQFGITVYVGKPASEVWAALVTKEVVDRYYLVPLLKLEAKVGGRIAYGRDTAMIEGVIKQFEPQRSLVHTFRFVGSNDPETTVIYEVTPEGEAMCRLRIVHIGFKEENQTFHDTVGGWPMIASSLKTLLETGKPLPWPKS</sequence>
<organism evidence="4 5">
    <name type="scientific">Roseimicrobium gellanilyticum</name>
    <dbReference type="NCBI Taxonomy" id="748857"/>
    <lineage>
        <taxon>Bacteria</taxon>
        <taxon>Pseudomonadati</taxon>
        <taxon>Verrucomicrobiota</taxon>
        <taxon>Verrucomicrobiia</taxon>
        <taxon>Verrucomicrobiales</taxon>
        <taxon>Verrucomicrobiaceae</taxon>
        <taxon>Roseimicrobium</taxon>
    </lineage>
</organism>
<dbReference type="Proteomes" id="UP000253426">
    <property type="component" value="Unassembled WGS sequence"/>
</dbReference>
<evidence type="ECO:0000259" key="3">
    <source>
        <dbReference type="Pfam" id="PF08327"/>
    </source>
</evidence>
<evidence type="ECO:0000313" key="4">
    <source>
        <dbReference type="EMBL" id="RBP46339.1"/>
    </source>
</evidence>
<protein>
    <submittedName>
        <fullName evidence="4">Uncharacterized protein YndB with AHSA1/START domain</fullName>
    </submittedName>
</protein>
<dbReference type="OrthoDB" id="9800600at2"/>
<comment type="caution">
    <text evidence="4">The sequence shown here is derived from an EMBL/GenBank/DDBJ whole genome shotgun (WGS) entry which is preliminary data.</text>
</comment>
<feature type="chain" id="PRO_5017057262" evidence="2">
    <location>
        <begin position="21"/>
        <end position="184"/>
    </location>
</feature>
<gene>
    <name evidence="4" type="ORF">DES53_102729</name>
</gene>
<dbReference type="SUPFAM" id="SSF55961">
    <property type="entry name" value="Bet v1-like"/>
    <property type="match status" value="1"/>
</dbReference>
<dbReference type="InterPro" id="IPR023393">
    <property type="entry name" value="START-like_dom_sf"/>
</dbReference>
<keyword evidence="5" id="KW-1185">Reference proteome</keyword>
<comment type="similarity">
    <text evidence="1">Belongs to the AHA1 family.</text>
</comment>
<name>A0A366HSV2_9BACT</name>
<evidence type="ECO:0000256" key="1">
    <source>
        <dbReference type="ARBA" id="ARBA00006817"/>
    </source>
</evidence>
<proteinExistence type="inferred from homology"/>
<evidence type="ECO:0000313" key="5">
    <source>
        <dbReference type="Proteomes" id="UP000253426"/>
    </source>
</evidence>